<evidence type="ECO:0000259" key="5">
    <source>
        <dbReference type="Pfam" id="PF01094"/>
    </source>
</evidence>
<feature type="domain" description="Receptor ligand binding region" evidence="5">
    <location>
        <begin position="9"/>
        <end position="109"/>
    </location>
</feature>
<evidence type="ECO:0000256" key="1">
    <source>
        <dbReference type="ARBA" id="ARBA00004370"/>
    </source>
</evidence>
<keyword evidence="4" id="KW-0472">Membrane</keyword>
<feature type="non-terminal residue" evidence="6">
    <location>
        <position position="1"/>
    </location>
</feature>
<evidence type="ECO:0000256" key="2">
    <source>
        <dbReference type="ARBA" id="ARBA00022692"/>
    </source>
</evidence>
<keyword evidence="2" id="KW-0812">Transmembrane</keyword>
<dbReference type="Gene3D" id="3.40.50.2300">
    <property type="match status" value="1"/>
</dbReference>
<keyword evidence="3" id="KW-1133">Transmembrane helix</keyword>
<comment type="subcellular location">
    <subcellularLocation>
        <location evidence="1">Membrane</location>
    </subcellularLocation>
</comment>
<gene>
    <name evidence="6" type="ORF">XENOCAPTIV_007925</name>
</gene>
<dbReference type="EMBL" id="JAHRIN010052329">
    <property type="protein sequence ID" value="MEQ2210064.1"/>
    <property type="molecule type" value="Genomic_DNA"/>
</dbReference>
<proteinExistence type="predicted"/>
<accession>A0ABV0RPB4</accession>
<evidence type="ECO:0000256" key="4">
    <source>
        <dbReference type="ARBA" id="ARBA00023136"/>
    </source>
</evidence>
<keyword evidence="7" id="KW-1185">Reference proteome</keyword>
<dbReference type="Pfam" id="PF01094">
    <property type="entry name" value="ANF_receptor"/>
    <property type="match status" value="1"/>
</dbReference>
<dbReference type="SUPFAM" id="SSF53822">
    <property type="entry name" value="Periplasmic binding protein-like I"/>
    <property type="match status" value="1"/>
</dbReference>
<reference evidence="6 7" key="1">
    <citation type="submission" date="2021-06" db="EMBL/GenBank/DDBJ databases">
        <authorList>
            <person name="Palmer J.M."/>
        </authorList>
    </citation>
    <scope>NUCLEOTIDE SEQUENCE [LARGE SCALE GENOMIC DNA]</scope>
    <source>
        <strain evidence="6 7">XC_2019</strain>
        <tissue evidence="6">Muscle</tissue>
    </source>
</reference>
<protein>
    <recommendedName>
        <fullName evidence="5">Receptor ligand binding region domain-containing protein</fullName>
    </recommendedName>
</protein>
<evidence type="ECO:0000313" key="6">
    <source>
        <dbReference type="EMBL" id="MEQ2210064.1"/>
    </source>
</evidence>
<dbReference type="Proteomes" id="UP001434883">
    <property type="component" value="Unassembled WGS sequence"/>
</dbReference>
<evidence type="ECO:0000313" key="7">
    <source>
        <dbReference type="Proteomes" id="UP001434883"/>
    </source>
</evidence>
<dbReference type="InterPro" id="IPR001828">
    <property type="entry name" value="ANF_lig-bd_rcpt"/>
</dbReference>
<organism evidence="6 7">
    <name type="scientific">Xenoophorus captivus</name>
    <dbReference type="NCBI Taxonomy" id="1517983"/>
    <lineage>
        <taxon>Eukaryota</taxon>
        <taxon>Metazoa</taxon>
        <taxon>Chordata</taxon>
        <taxon>Craniata</taxon>
        <taxon>Vertebrata</taxon>
        <taxon>Euteleostomi</taxon>
        <taxon>Actinopterygii</taxon>
        <taxon>Neopterygii</taxon>
        <taxon>Teleostei</taxon>
        <taxon>Neoteleostei</taxon>
        <taxon>Acanthomorphata</taxon>
        <taxon>Ovalentaria</taxon>
        <taxon>Atherinomorphae</taxon>
        <taxon>Cyprinodontiformes</taxon>
        <taxon>Goodeidae</taxon>
        <taxon>Xenoophorus</taxon>
    </lineage>
</organism>
<evidence type="ECO:0000256" key="3">
    <source>
        <dbReference type="ARBA" id="ARBA00022989"/>
    </source>
</evidence>
<dbReference type="InterPro" id="IPR028082">
    <property type="entry name" value="Peripla_BP_I"/>
</dbReference>
<sequence length="137" mass="15776">DVYYINQSSLPEMKNVLVVTMPDTREYVINSDLRDNNTMNDYMAAYYDSVLHLGRVMREIAASNQTEIQDMVFVNVNYFRNTSFKGIAGEYKLDIYGDRDVNLSVIYTTNNNKVTSSLSSTLLHLFSLNQIISLFFL</sequence>
<comment type="caution">
    <text evidence="6">The sequence shown here is derived from an EMBL/GenBank/DDBJ whole genome shotgun (WGS) entry which is preliminary data.</text>
</comment>
<name>A0ABV0RPB4_9TELE</name>